<evidence type="ECO:0000256" key="1">
    <source>
        <dbReference type="SAM" id="SignalP"/>
    </source>
</evidence>
<dbReference type="OrthoDB" id="1933543at2759"/>
<keyword evidence="3" id="KW-1185">Reference proteome</keyword>
<dbReference type="STRING" id="429701.A0A2G9I3J5"/>
<gene>
    <name evidence="2" type="ORF">CDL12_03084</name>
</gene>
<name>A0A2G9I3J5_9LAMI</name>
<evidence type="ECO:0000313" key="2">
    <source>
        <dbReference type="EMBL" id="PIN24180.1"/>
    </source>
</evidence>
<evidence type="ECO:0000313" key="3">
    <source>
        <dbReference type="Proteomes" id="UP000231279"/>
    </source>
</evidence>
<organism evidence="2 3">
    <name type="scientific">Handroanthus impetiginosus</name>
    <dbReference type="NCBI Taxonomy" id="429701"/>
    <lineage>
        <taxon>Eukaryota</taxon>
        <taxon>Viridiplantae</taxon>
        <taxon>Streptophyta</taxon>
        <taxon>Embryophyta</taxon>
        <taxon>Tracheophyta</taxon>
        <taxon>Spermatophyta</taxon>
        <taxon>Magnoliopsida</taxon>
        <taxon>eudicotyledons</taxon>
        <taxon>Gunneridae</taxon>
        <taxon>Pentapetalae</taxon>
        <taxon>asterids</taxon>
        <taxon>lamiids</taxon>
        <taxon>Lamiales</taxon>
        <taxon>Bignoniaceae</taxon>
        <taxon>Crescentiina</taxon>
        <taxon>Tabebuia alliance</taxon>
        <taxon>Handroanthus</taxon>
    </lineage>
</organism>
<keyword evidence="1" id="KW-0732">Signal</keyword>
<dbReference type="SUPFAM" id="SSF49503">
    <property type="entry name" value="Cupredoxins"/>
    <property type="match status" value="1"/>
</dbReference>
<sequence>MPSFMSFFFTTLFTLAVITPAALAAGAFKVGGDERWRQPSANETEKYSQWASKQRFHIGDSLRPVNFVSGDPDHCKNGQRLMVEVITPHRSLLQPYMDASPAAAPFSSAGSFSIVPELVFLYVFVAVSINI</sequence>
<feature type="chain" id="PRO_5013600865" description="Phytocyanin domain-containing protein" evidence="1">
    <location>
        <begin position="25"/>
        <end position="131"/>
    </location>
</feature>
<dbReference type="Proteomes" id="UP000231279">
    <property type="component" value="Unassembled WGS sequence"/>
</dbReference>
<comment type="caution">
    <text evidence="2">The sequence shown here is derived from an EMBL/GenBank/DDBJ whole genome shotgun (WGS) entry which is preliminary data.</text>
</comment>
<accession>A0A2G9I3J5</accession>
<evidence type="ECO:0008006" key="4">
    <source>
        <dbReference type="Google" id="ProtNLM"/>
    </source>
</evidence>
<protein>
    <recommendedName>
        <fullName evidence="4">Phytocyanin domain-containing protein</fullName>
    </recommendedName>
</protein>
<proteinExistence type="predicted"/>
<feature type="signal peptide" evidence="1">
    <location>
        <begin position="1"/>
        <end position="24"/>
    </location>
</feature>
<dbReference type="Gene3D" id="2.60.40.420">
    <property type="entry name" value="Cupredoxins - blue copper proteins"/>
    <property type="match status" value="1"/>
</dbReference>
<dbReference type="InterPro" id="IPR008972">
    <property type="entry name" value="Cupredoxin"/>
</dbReference>
<reference evidence="3" key="1">
    <citation type="journal article" date="2018" name="Gigascience">
        <title>Genome assembly of the Pink Ipe (Handroanthus impetiginosus, Bignoniaceae), a highly valued, ecologically keystone Neotropical timber forest tree.</title>
        <authorList>
            <person name="Silva-Junior O.B."/>
            <person name="Grattapaglia D."/>
            <person name="Novaes E."/>
            <person name="Collevatti R.G."/>
        </authorList>
    </citation>
    <scope>NUCLEOTIDE SEQUENCE [LARGE SCALE GENOMIC DNA]</scope>
    <source>
        <strain evidence="3">cv. UFG-1</strain>
    </source>
</reference>
<dbReference type="AlphaFoldDB" id="A0A2G9I3J5"/>
<dbReference type="EMBL" id="NKXS01000455">
    <property type="protein sequence ID" value="PIN24180.1"/>
    <property type="molecule type" value="Genomic_DNA"/>
</dbReference>